<evidence type="ECO:0000256" key="12">
    <source>
        <dbReference type="SAM" id="Phobius"/>
    </source>
</evidence>
<keyword evidence="15" id="KW-1185">Reference proteome</keyword>
<dbReference type="Pfam" id="PF02653">
    <property type="entry name" value="BPD_transp_2"/>
    <property type="match status" value="1"/>
</dbReference>
<feature type="transmembrane region" description="Helical" evidence="12">
    <location>
        <begin position="669"/>
        <end position="690"/>
    </location>
</feature>
<feature type="domain" description="ABC transporter" evidence="13">
    <location>
        <begin position="6"/>
        <end position="496"/>
    </location>
</feature>
<feature type="transmembrane region" description="Helical" evidence="12">
    <location>
        <begin position="604"/>
        <end position="624"/>
    </location>
</feature>
<gene>
    <name evidence="14" type="ORF">Amac_008040</name>
</gene>
<feature type="transmembrane region" description="Helical" evidence="12">
    <location>
        <begin position="748"/>
        <end position="768"/>
    </location>
</feature>
<keyword evidence="2" id="KW-0813">Transport</keyword>
<feature type="transmembrane region" description="Helical" evidence="12">
    <location>
        <begin position="568"/>
        <end position="592"/>
    </location>
</feature>
<evidence type="ECO:0000256" key="4">
    <source>
        <dbReference type="ARBA" id="ARBA00022597"/>
    </source>
</evidence>
<dbReference type="InterPro" id="IPR050107">
    <property type="entry name" value="ABC_carbohydrate_import_ATPase"/>
</dbReference>
<dbReference type="InterPro" id="IPR027417">
    <property type="entry name" value="P-loop_NTPase"/>
</dbReference>
<keyword evidence="3" id="KW-1003">Cell membrane</keyword>
<evidence type="ECO:0000313" key="15">
    <source>
        <dbReference type="Proteomes" id="UP000331127"/>
    </source>
</evidence>
<dbReference type="Pfam" id="PF00005">
    <property type="entry name" value="ABC_tran"/>
    <property type="match status" value="2"/>
</dbReference>
<comment type="subcellular location">
    <subcellularLocation>
        <location evidence="1">Cell membrane</location>
        <topology evidence="1">Multi-pass membrane protein</topology>
    </subcellularLocation>
</comment>
<keyword evidence="10 12" id="KW-1133">Transmembrane helix</keyword>
<keyword evidence="5 12" id="KW-0812">Transmembrane</keyword>
<keyword evidence="7" id="KW-0547">Nucleotide-binding</keyword>
<organism evidence="14 15">
    <name type="scientific">Acrocarpospora macrocephala</name>
    <dbReference type="NCBI Taxonomy" id="150177"/>
    <lineage>
        <taxon>Bacteria</taxon>
        <taxon>Bacillati</taxon>
        <taxon>Actinomycetota</taxon>
        <taxon>Actinomycetes</taxon>
        <taxon>Streptosporangiales</taxon>
        <taxon>Streptosporangiaceae</taxon>
        <taxon>Acrocarpospora</taxon>
    </lineage>
</organism>
<evidence type="ECO:0000313" key="14">
    <source>
        <dbReference type="EMBL" id="GES07209.1"/>
    </source>
</evidence>
<accession>A0A5M3WFU6</accession>
<dbReference type="GO" id="GO:0005886">
    <property type="term" value="C:plasma membrane"/>
    <property type="evidence" value="ECO:0007669"/>
    <property type="project" value="UniProtKB-SubCell"/>
</dbReference>
<dbReference type="CDD" id="cd06579">
    <property type="entry name" value="TM_PBP1_transp_AraH_like"/>
    <property type="match status" value="1"/>
</dbReference>
<feature type="transmembrane region" description="Helical" evidence="12">
    <location>
        <begin position="510"/>
        <end position="535"/>
    </location>
</feature>
<evidence type="ECO:0000256" key="1">
    <source>
        <dbReference type="ARBA" id="ARBA00004651"/>
    </source>
</evidence>
<sequence length="827" mass="85251">MATTALQVSAVTKTFPGVTALDEVALEVGAGEVHGVVGENGAGKSTLMAVISGALVPDRGTVEVAGRAMDGGPDLARALGVAIVRQEPALLPDLTVAENLYLKVPPAHRPQPGAMSRWAEGCLREWDQETRIRPDARVSQLVAEERFIVEISAALSSRPKVLILDEPTEHLGERDVERLFGKVRALARQGCAVIYISHRIREVRAVAGVITVLRDGRVRGTYPVGALSESDIVALIIGRTLDATFPAKPAPAALQAPPRLELADFRGAGFQGVNLRVGPGEVVGLAGIEGNGQRETLRALAGLGGSRGEVRVDGTAVRVHRPQSARKHGFAFLPGDRHREGVLGELSVAENIVFRNLGSASRWGVVSARRSRELVAATLDGLAVKAASASAPIASLSGGNQQKAVLGSILATDPRVLLIDEPTQGVDVGSKVEIYSYLRRLAAGTGTAILVVSSDALELAGLCDRVLVFSRGAVVAEVSGPELTEETITAAALTASTGRRQAARGGAGRLLSWLAGDSAPAILIAAAMVALGVYVATRNPMYLSTFNISSLLALVVPLMFVAMAQTTVMMVGAIDLSVGPLMGFLVVVGSFFLTAEDAQGRQALGWILIVVVAIAVSALNWALVDALKLPPLVATLATFFALQSGSLLLRPQPGGVIDTRIVTGLGAQIGVVPVAFLVAVAGAVALQFALRRSWAGLALRAVGSDERRAGLAGARAAAVRLAAFAGCGLLTAAAAVCLIAQVGSGDPAAGTTYTLTSISAAAIGGASIFGGRGSFLGAVLGALLVQQILGAIPFLSLSTAWESYLVGALTLVAVATFSKSRQMSEVA</sequence>
<dbReference type="AlphaFoldDB" id="A0A5M3WFU6"/>
<keyword evidence="8" id="KW-0067">ATP-binding</keyword>
<feature type="transmembrane region" description="Helical" evidence="12">
    <location>
        <begin position="801"/>
        <end position="818"/>
    </location>
</feature>
<dbReference type="GO" id="GO:0005524">
    <property type="term" value="F:ATP binding"/>
    <property type="evidence" value="ECO:0007669"/>
    <property type="project" value="UniProtKB-KW"/>
</dbReference>
<dbReference type="InterPro" id="IPR003439">
    <property type="entry name" value="ABC_transporter-like_ATP-bd"/>
</dbReference>
<dbReference type="OrthoDB" id="7757085at2"/>
<dbReference type="InterPro" id="IPR017871">
    <property type="entry name" value="ABC_transporter-like_CS"/>
</dbReference>
<dbReference type="SMART" id="SM00382">
    <property type="entry name" value="AAA"/>
    <property type="match status" value="2"/>
</dbReference>
<keyword evidence="11 12" id="KW-0472">Membrane</keyword>
<evidence type="ECO:0000256" key="11">
    <source>
        <dbReference type="ARBA" id="ARBA00023136"/>
    </source>
</evidence>
<feature type="transmembrane region" description="Helical" evidence="12">
    <location>
        <begin position="541"/>
        <end position="561"/>
    </location>
</feature>
<dbReference type="Proteomes" id="UP000331127">
    <property type="component" value="Unassembled WGS sequence"/>
</dbReference>
<protein>
    <recommendedName>
        <fullName evidence="13">ABC transporter domain-containing protein</fullName>
    </recommendedName>
</protein>
<dbReference type="SUPFAM" id="SSF52540">
    <property type="entry name" value="P-loop containing nucleoside triphosphate hydrolases"/>
    <property type="match status" value="2"/>
</dbReference>
<evidence type="ECO:0000256" key="7">
    <source>
        <dbReference type="ARBA" id="ARBA00022741"/>
    </source>
</evidence>
<dbReference type="PANTHER" id="PTHR43790">
    <property type="entry name" value="CARBOHYDRATE TRANSPORT ATP-BINDING PROTEIN MG119-RELATED"/>
    <property type="match status" value="1"/>
</dbReference>
<dbReference type="InterPro" id="IPR001851">
    <property type="entry name" value="ABC_transp_permease"/>
</dbReference>
<dbReference type="GO" id="GO:0022857">
    <property type="term" value="F:transmembrane transporter activity"/>
    <property type="evidence" value="ECO:0007669"/>
    <property type="project" value="InterPro"/>
</dbReference>
<dbReference type="GO" id="GO:0016887">
    <property type="term" value="F:ATP hydrolysis activity"/>
    <property type="evidence" value="ECO:0007669"/>
    <property type="project" value="InterPro"/>
</dbReference>
<dbReference type="RefSeq" id="WP_155352921.1">
    <property type="nucleotide sequence ID" value="NZ_BAAAHL010000077.1"/>
</dbReference>
<keyword evidence="6" id="KW-0677">Repeat</keyword>
<evidence type="ECO:0000256" key="8">
    <source>
        <dbReference type="ARBA" id="ARBA00022840"/>
    </source>
</evidence>
<evidence type="ECO:0000256" key="5">
    <source>
        <dbReference type="ARBA" id="ARBA00022692"/>
    </source>
</evidence>
<dbReference type="CDD" id="cd03216">
    <property type="entry name" value="ABC_Carb_Monos_I"/>
    <property type="match status" value="1"/>
</dbReference>
<evidence type="ECO:0000256" key="3">
    <source>
        <dbReference type="ARBA" id="ARBA00022475"/>
    </source>
</evidence>
<dbReference type="PANTHER" id="PTHR43790:SF3">
    <property type="entry name" value="D-ALLOSE IMPORT ATP-BINDING PROTEIN ALSA-RELATED"/>
    <property type="match status" value="1"/>
</dbReference>
<feature type="transmembrane region" description="Helical" evidence="12">
    <location>
        <begin position="717"/>
        <end position="742"/>
    </location>
</feature>
<feature type="transmembrane region" description="Helical" evidence="12">
    <location>
        <begin position="775"/>
        <end position="795"/>
    </location>
</feature>
<dbReference type="CDD" id="cd03215">
    <property type="entry name" value="ABC_Carb_Monos_II"/>
    <property type="match status" value="1"/>
</dbReference>
<keyword evidence="9" id="KW-1278">Translocase</keyword>
<comment type="caution">
    <text evidence="14">The sequence shown here is derived from an EMBL/GenBank/DDBJ whole genome shotgun (WGS) entry which is preliminary data.</text>
</comment>
<dbReference type="EMBL" id="BLAE01000005">
    <property type="protein sequence ID" value="GES07209.1"/>
    <property type="molecule type" value="Genomic_DNA"/>
</dbReference>
<evidence type="ECO:0000256" key="9">
    <source>
        <dbReference type="ARBA" id="ARBA00022967"/>
    </source>
</evidence>
<proteinExistence type="predicted"/>
<evidence type="ECO:0000256" key="6">
    <source>
        <dbReference type="ARBA" id="ARBA00022737"/>
    </source>
</evidence>
<keyword evidence="4" id="KW-0762">Sugar transport</keyword>
<evidence type="ECO:0000256" key="10">
    <source>
        <dbReference type="ARBA" id="ARBA00022989"/>
    </source>
</evidence>
<name>A0A5M3WFU6_9ACTN</name>
<dbReference type="InterPro" id="IPR003593">
    <property type="entry name" value="AAA+_ATPase"/>
</dbReference>
<dbReference type="Gene3D" id="3.40.50.300">
    <property type="entry name" value="P-loop containing nucleotide triphosphate hydrolases"/>
    <property type="match status" value="2"/>
</dbReference>
<dbReference type="PROSITE" id="PS00211">
    <property type="entry name" value="ABC_TRANSPORTER_1"/>
    <property type="match status" value="1"/>
</dbReference>
<evidence type="ECO:0000259" key="13">
    <source>
        <dbReference type="PROSITE" id="PS50893"/>
    </source>
</evidence>
<reference evidence="14 15" key="1">
    <citation type="submission" date="2019-10" db="EMBL/GenBank/DDBJ databases">
        <title>Whole genome shotgun sequence of Acrocarpospora macrocephala NBRC 16266.</title>
        <authorList>
            <person name="Ichikawa N."/>
            <person name="Kimura A."/>
            <person name="Kitahashi Y."/>
            <person name="Komaki H."/>
            <person name="Oguchi A."/>
        </authorList>
    </citation>
    <scope>NUCLEOTIDE SEQUENCE [LARGE SCALE GENOMIC DNA]</scope>
    <source>
        <strain evidence="14 15">NBRC 16266</strain>
    </source>
</reference>
<evidence type="ECO:0000256" key="2">
    <source>
        <dbReference type="ARBA" id="ARBA00022448"/>
    </source>
</evidence>
<dbReference type="PROSITE" id="PS50893">
    <property type="entry name" value="ABC_TRANSPORTER_2"/>
    <property type="match status" value="1"/>
</dbReference>